<evidence type="ECO:0000313" key="10">
    <source>
        <dbReference type="Proteomes" id="UP000282002"/>
    </source>
</evidence>
<keyword evidence="10" id="KW-1185">Reference proteome</keyword>
<dbReference type="KEGG" id="taw:EI545_19200"/>
<reference evidence="9 10" key="1">
    <citation type="submission" date="2018-12" db="EMBL/GenBank/DDBJ databases">
        <title>Complete genome sequencing of Tabrizicola sp. K13M18.</title>
        <authorList>
            <person name="Bae J.-W."/>
        </authorList>
    </citation>
    <scope>NUCLEOTIDE SEQUENCE [LARGE SCALE GENOMIC DNA]</scope>
    <source>
        <strain evidence="9 10">K13M18</strain>
    </source>
</reference>
<dbReference type="InterPro" id="IPR007867">
    <property type="entry name" value="GMC_OxRtase_C"/>
</dbReference>
<feature type="region of interest" description="Disordered" evidence="6">
    <location>
        <begin position="250"/>
        <end position="273"/>
    </location>
</feature>
<dbReference type="GO" id="GO:0016614">
    <property type="term" value="F:oxidoreductase activity, acting on CH-OH group of donors"/>
    <property type="evidence" value="ECO:0007669"/>
    <property type="project" value="InterPro"/>
</dbReference>
<keyword evidence="3" id="KW-0285">Flavoprotein</keyword>
<evidence type="ECO:0000259" key="7">
    <source>
        <dbReference type="Pfam" id="PF00732"/>
    </source>
</evidence>
<dbReference type="Gene3D" id="3.50.50.60">
    <property type="entry name" value="FAD/NAD(P)-binding domain"/>
    <property type="match status" value="2"/>
</dbReference>
<dbReference type="InterPro" id="IPR036188">
    <property type="entry name" value="FAD/NAD-bd_sf"/>
</dbReference>
<dbReference type="OrthoDB" id="9798604at2"/>
<proteinExistence type="inferred from homology"/>
<dbReference type="AlphaFoldDB" id="A0A3S8UB04"/>
<keyword evidence="4" id="KW-0274">FAD</keyword>
<feature type="domain" description="Glucose-methanol-choline oxidoreductase C-terminal" evidence="8">
    <location>
        <begin position="520"/>
        <end position="651"/>
    </location>
</feature>
<protein>
    <submittedName>
        <fullName evidence="9">GMC family oxidoreductase</fullName>
    </submittedName>
</protein>
<organism evidence="9 10">
    <name type="scientific">Tabrizicola piscis</name>
    <dbReference type="NCBI Taxonomy" id="2494374"/>
    <lineage>
        <taxon>Bacteria</taxon>
        <taxon>Pseudomonadati</taxon>
        <taxon>Pseudomonadota</taxon>
        <taxon>Alphaproteobacteria</taxon>
        <taxon>Rhodobacterales</taxon>
        <taxon>Paracoccaceae</taxon>
        <taxon>Tabrizicola</taxon>
    </lineage>
</organism>
<dbReference type="InterPro" id="IPR000172">
    <property type="entry name" value="GMC_OxRdtase_N"/>
</dbReference>
<dbReference type="PANTHER" id="PTHR42784:SF1">
    <property type="entry name" value="PYRANOSE 2-OXIDASE"/>
    <property type="match status" value="1"/>
</dbReference>
<dbReference type="EMBL" id="CP034328">
    <property type="protein sequence ID" value="AZL60760.1"/>
    <property type="molecule type" value="Genomic_DNA"/>
</dbReference>
<feature type="domain" description="Glucose-methanol-choline oxidoreductase N-terminal" evidence="7">
    <location>
        <begin position="343"/>
        <end position="425"/>
    </location>
</feature>
<comment type="cofactor">
    <cofactor evidence="1">
        <name>FAD</name>
        <dbReference type="ChEBI" id="CHEBI:57692"/>
    </cofactor>
</comment>
<sequence>MNVPLDDEETYDVVIVGAGIAGGILSKQLLAKGRRVLILEAGADHGDDWQTYRGYLDQFYLSLAKVPNSPYPNLPTVPSPTVLDISSVHGTAPDSNGYFVQRGPIPFGSDYLRAYGGTTLHWLGTSLRMLPADFETATRYGQGLDWPITYKDLLPYYEKAEWEIGVSAEVEDQTPEALGIHLARPSDAHGYFSEDYKFPMHAIPCSYSDTYFAKGVDGTPIATGYRPDFADEAEPGLDFVKIRVASTPQGRNSVPRVPVQEDDGFNVGGERVEPFQPRGATGSFAFKGQRCEGNSACIPICPIQAKYNAMKTLADARALAETKTRKPTDSDDTDKSPARIAEIEKSFKIRTQAIATRVELDVNGRVSGIVYKSYLFPGVPQYELRRARGKTYVLAGGAIENSTLALASGLCRSSQELGRNLMDHPYMMAWGLAREPIGAFRGPGSTAGIESFRDGAFRDQKAAFRLELGNSGWDFAAGAPYSDVKNLVEGDNLFGPELRKKLYHDVQRQVRIGVLVEQMPDASNKVTIDPAYVDAMGEFRPVISYDISDYSRAGLAFGHSACMQIFQRLGIKNFTNYNPSDNGYLTYDGSGYTVYGAGHLVGTHRIGNNPKTSVTRPDMRTHDHDNLWMVGCGSMPTAATSNPTLTMAAMAFQAAEAIDRALA</sequence>
<evidence type="ECO:0000256" key="2">
    <source>
        <dbReference type="ARBA" id="ARBA00010790"/>
    </source>
</evidence>
<evidence type="ECO:0000256" key="1">
    <source>
        <dbReference type="ARBA" id="ARBA00001974"/>
    </source>
</evidence>
<evidence type="ECO:0000256" key="5">
    <source>
        <dbReference type="ARBA" id="ARBA00023002"/>
    </source>
</evidence>
<evidence type="ECO:0000313" key="9">
    <source>
        <dbReference type="EMBL" id="AZL60760.1"/>
    </source>
</evidence>
<evidence type="ECO:0000256" key="4">
    <source>
        <dbReference type="ARBA" id="ARBA00022827"/>
    </source>
</evidence>
<dbReference type="Pfam" id="PF00732">
    <property type="entry name" value="GMC_oxred_N"/>
    <property type="match status" value="1"/>
</dbReference>
<dbReference type="Proteomes" id="UP000282002">
    <property type="component" value="Chromosome"/>
</dbReference>
<comment type="similarity">
    <text evidence="2">Belongs to the GMC oxidoreductase family.</text>
</comment>
<dbReference type="PANTHER" id="PTHR42784">
    <property type="entry name" value="PYRANOSE 2-OXIDASE"/>
    <property type="match status" value="1"/>
</dbReference>
<dbReference type="GO" id="GO:0050660">
    <property type="term" value="F:flavin adenine dinucleotide binding"/>
    <property type="evidence" value="ECO:0007669"/>
    <property type="project" value="InterPro"/>
</dbReference>
<evidence type="ECO:0000256" key="3">
    <source>
        <dbReference type="ARBA" id="ARBA00022630"/>
    </source>
</evidence>
<accession>A0A3S8UB04</accession>
<dbReference type="SUPFAM" id="SSF51905">
    <property type="entry name" value="FAD/NAD(P)-binding domain"/>
    <property type="match status" value="1"/>
</dbReference>
<dbReference type="InterPro" id="IPR051473">
    <property type="entry name" value="P2Ox-like"/>
</dbReference>
<evidence type="ECO:0000256" key="6">
    <source>
        <dbReference type="SAM" id="MobiDB-lite"/>
    </source>
</evidence>
<dbReference type="RefSeq" id="WP_125326972.1">
    <property type="nucleotide sequence ID" value="NZ_CP034328.1"/>
</dbReference>
<name>A0A3S8UB04_9RHOB</name>
<dbReference type="Pfam" id="PF05199">
    <property type="entry name" value="GMC_oxred_C"/>
    <property type="match status" value="1"/>
</dbReference>
<keyword evidence="5" id="KW-0560">Oxidoreductase</keyword>
<evidence type="ECO:0000259" key="8">
    <source>
        <dbReference type="Pfam" id="PF05199"/>
    </source>
</evidence>
<gene>
    <name evidence="9" type="ORF">EI545_19200</name>
</gene>